<dbReference type="InterPro" id="IPR000026">
    <property type="entry name" value="N1-like"/>
</dbReference>
<dbReference type="GO" id="GO:0016787">
    <property type="term" value="F:hydrolase activity"/>
    <property type="evidence" value="ECO:0007669"/>
    <property type="project" value="UniProtKB-KW"/>
</dbReference>
<keyword evidence="6 7" id="KW-0378">Hydrolase</keyword>
<comment type="subcellular location">
    <subcellularLocation>
        <location evidence="1 7">Secreted</location>
    </subcellularLocation>
</comment>
<feature type="active site" description="Proton donor" evidence="8">
    <location>
        <position position="146"/>
    </location>
</feature>
<name>A0A240CDU7_SERFI</name>
<keyword evidence="4 7" id="KW-0964">Secreted</keyword>
<dbReference type="Pfam" id="PF00545">
    <property type="entry name" value="Ribonuclease"/>
    <property type="match status" value="1"/>
</dbReference>
<protein>
    <recommendedName>
        <fullName evidence="3 7">Ribonuclease</fullName>
        <ecNumber evidence="7">3.1.27.-</ecNumber>
    </recommendedName>
</protein>
<accession>A0A240CDU7</accession>
<gene>
    <name evidence="9" type="ORF">SAMEA4384070_04360</name>
</gene>
<dbReference type="PIRSF" id="PIRSF001013">
    <property type="entry name" value="Barnase"/>
    <property type="match status" value="1"/>
</dbReference>
<evidence type="ECO:0000256" key="1">
    <source>
        <dbReference type="ARBA" id="ARBA00004613"/>
    </source>
</evidence>
<dbReference type="STRING" id="1411141.GCA_001590885_02253"/>
<evidence type="ECO:0000256" key="4">
    <source>
        <dbReference type="ARBA" id="ARBA00022525"/>
    </source>
</evidence>
<evidence type="ECO:0000313" key="9">
    <source>
        <dbReference type="EMBL" id="SNW05393.1"/>
    </source>
</evidence>
<evidence type="ECO:0000256" key="7">
    <source>
        <dbReference type="PIRNR" id="PIRNR001013"/>
    </source>
</evidence>
<feature type="active site" description="Proton acceptor" evidence="8">
    <location>
        <position position="117"/>
    </location>
</feature>
<proteinExistence type="inferred from homology"/>
<dbReference type="EC" id="3.1.27.-" evidence="7"/>
<keyword evidence="7" id="KW-0255">Endonuclease</keyword>
<comment type="similarity">
    <text evidence="2 7">Belongs to the ribonuclease N1/T1 family.</text>
</comment>
<evidence type="ECO:0000256" key="3">
    <source>
        <dbReference type="ARBA" id="ARBA00022214"/>
    </source>
</evidence>
<dbReference type="InterPro" id="IPR016191">
    <property type="entry name" value="Ribonuclease/ribotoxin"/>
</dbReference>
<dbReference type="OrthoDB" id="5326845at2"/>
<dbReference type="Proteomes" id="UP000215134">
    <property type="component" value="Chromosome 1"/>
</dbReference>
<dbReference type="GO" id="GO:0004521">
    <property type="term" value="F:RNA endonuclease activity"/>
    <property type="evidence" value="ECO:0007669"/>
    <property type="project" value="UniProtKB-UniRule"/>
</dbReference>
<evidence type="ECO:0000256" key="5">
    <source>
        <dbReference type="ARBA" id="ARBA00022722"/>
    </source>
</evidence>
<dbReference type="GO" id="GO:0003723">
    <property type="term" value="F:RNA binding"/>
    <property type="evidence" value="ECO:0007669"/>
    <property type="project" value="UniProtKB-UniRule"/>
</dbReference>
<sequence length="154" mass="17468">MNKRILVAIVIAVVIAGFSALRGTDRAIGVNAPAATQGQQQQQGIDRLTQQQRVVSYLQQHQRLPDYYLTKKQAREQGWDPRDGNLCSVLPGRAIGGDRFSNREGRLPGARNRVWREADINYQCGRRGADRLLYSSDGLIFVTRDHYKNFIRVE</sequence>
<keyword evidence="5 7" id="KW-0540">Nuclease</keyword>
<dbReference type="Gene3D" id="3.10.450.30">
    <property type="entry name" value="Microbial ribonucleases"/>
    <property type="match status" value="1"/>
</dbReference>
<dbReference type="KEGG" id="sfj:SAMEA4384070_4360"/>
<dbReference type="GO" id="GO:0005576">
    <property type="term" value="C:extracellular region"/>
    <property type="evidence" value="ECO:0007669"/>
    <property type="project" value="UniProtKB-SubCell"/>
</dbReference>
<dbReference type="PRINTS" id="PR00117">
    <property type="entry name" value="BARNASE"/>
</dbReference>
<dbReference type="InterPro" id="IPR001887">
    <property type="entry name" value="Barnase"/>
</dbReference>
<evidence type="ECO:0000256" key="8">
    <source>
        <dbReference type="PIRSR" id="PIRSR001013-1"/>
    </source>
</evidence>
<dbReference type="RefSeq" id="WP_095099442.1">
    <property type="nucleotide sequence ID" value="NZ_CAMIQD010000004.1"/>
</dbReference>
<dbReference type="AlphaFoldDB" id="A0A240CDU7"/>
<organism evidence="9 10">
    <name type="scientific">Serratia ficaria</name>
    <dbReference type="NCBI Taxonomy" id="61651"/>
    <lineage>
        <taxon>Bacteria</taxon>
        <taxon>Pseudomonadati</taxon>
        <taxon>Pseudomonadota</taxon>
        <taxon>Gammaproteobacteria</taxon>
        <taxon>Enterobacterales</taxon>
        <taxon>Yersiniaceae</taxon>
        <taxon>Serratia</taxon>
    </lineage>
</organism>
<reference evidence="9 10" key="1">
    <citation type="submission" date="2017-06" db="EMBL/GenBank/DDBJ databases">
        <authorList>
            <consortium name="Pathogen Informatics"/>
        </authorList>
    </citation>
    <scope>NUCLEOTIDE SEQUENCE [LARGE SCALE GENOMIC DNA]</scope>
    <source>
        <strain evidence="9 10">NCTC12148</strain>
    </source>
</reference>
<evidence type="ECO:0000313" key="10">
    <source>
        <dbReference type="Proteomes" id="UP000215134"/>
    </source>
</evidence>
<dbReference type="GeneID" id="75029480"/>
<dbReference type="EMBL" id="LT906479">
    <property type="protein sequence ID" value="SNW05393.1"/>
    <property type="molecule type" value="Genomic_DNA"/>
</dbReference>
<evidence type="ECO:0000256" key="2">
    <source>
        <dbReference type="ARBA" id="ARBA00009006"/>
    </source>
</evidence>
<evidence type="ECO:0000256" key="6">
    <source>
        <dbReference type="ARBA" id="ARBA00022801"/>
    </source>
</evidence>
<dbReference type="SUPFAM" id="SSF53933">
    <property type="entry name" value="Microbial ribonucleases"/>
    <property type="match status" value="1"/>
</dbReference>
<keyword evidence="10" id="KW-1185">Reference proteome</keyword>